<evidence type="ECO:0000313" key="2">
    <source>
        <dbReference type="EMBL" id="QFU19720.1"/>
    </source>
</evidence>
<dbReference type="KEGG" id="vg:80538468"/>
<organism evidence="2 3">
    <name type="scientific">Serpentovirinae sp. isolate C18</name>
    <dbReference type="NCBI Taxonomy" id="3071291"/>
    <lineage>
        <taxon>Viruses</taxon>
        <taxon>Riboviria</taxon>
        <taxon>Orthornavirae</taxon>
        <taxon>Pisuviricota</taxon>
        <taxon>Pisoniviricetes</taxon>
        <taxon>Nidovirales</taxon>
        <taxon>Tornidovirineae</taxon>
        <taxon>Tobaniviridae</taxon>
        <taxon>Serpentovirinae</taxon>
        <taxon>Sertovirus</taxon>
        <taxon>Serecovirus</taxon>
        <taxon>Sertovirus cona</taxon>
    </lineage>
</organism>
<feature type="region of interest" description="Disordered" evidence="1">
    <location>
        <begin position="23"/>
        <end position="48"/>
    </location>
</feature>
<protein>
    <submittedName>
        <fullName evidence="2">Nucleoprotein</fullName>
    </submittedName>
</protein>
<evidence type="ECO:0000256" key="1">
    <source>
        <dbReference type="SAM" id="MobiDB-lite"/>
    </source>
</evidence>
<sequence>MFQQPIYQPMAMVQPQAVAVQPNVVQPQAQRRRQRRKRPQGQRPFPRKTNIQQLVQQEIKRIQAPIATVGDRNWSQPSNLRVAPEDPQDLRTLSAPGTQAVVFREIFDHLRIGLGSVTSVDGHVSVELNFKPTKFRLPQQHPIEGFRPQSSTA</sequence>
<gene>
    <name evidence="2" type="primary">ORF5</name>
</gene>
<dbReference type="EMBL" id="MN161561">
    <property type="protein sequence ID" value="QFU19720.1"/>
    <property type="molecule type" value="Genomic_RNA"/>
</dbReference>
<reference evidence="2 3" key="1">
    <citation type="journal article" date="2019" name="Front Vet Sci">
        <title>Longitudinal and Cross-Sectional Sampling of Serpentovirus (Nidovirus) Infection in Captive Snakes Reveals High Prevalence, Persistent Infection, and Increased Mortality in Pythons and Divergent Serpentovirus Infection in Boas and Colubrids.</title>
        <authorList>
            <person name="Hoon-Hanks L.L."/>
            <person name="Ossiboff R.J."/>
            <person name="Bartolini P."/>
            <person name="Fogelson S.B."/>
            <person name="Perry S.M."/>
            <person name="Stohr A.C."/>
            <person name="Cross S.T."/>
            <person name="Wellehan J.F.X."/>
            <person name="Jacobson E.R."/>
            <person name="Dubovi E.J."/>
            <person name="Stenglein M.D."/>
        </authorList>
    </citation>
    <scope>NUCLEOTIDE SEQUENCE [LARGE SCALE GENOMIC DNA]</scope>
    <source>
        <strain evidence="2">C18</strain>
    </source>
</reference>
<dbReference type="Proteomes" id="UP000829951">
    <property type="component" value="Segment"/>
</dbReference>
<proteinExistence type="predicted"/>
<keyword evidence="3" id="KW-1185">Reference proteome</keyword>
<feature type="compositionally biased region" description="Basic residues" evidence="1">
    <location>
        <begin position="30"/>
        <end position="40"/>
    </location>
</feature>
<evidence type="ECO:0000313" key="3">
    <source>
        <dbReference type="Proteomes" id="UP000829951"/>
    </source>
</evidence>
<accession>A0AAE6TW00</accession>
<name>A0AAE6TW00_9NIDO</name>